<feature type="domain" description="Chemotaxis phosphatase CheX-like" evidence="2">
    <location>
        <begin position="47"/>
        <end position="110"/>
    </location>
</feature>
<accession>A0A4U2Z6X3</accession>
<name>A0A4U2Z6X3_9BACT</name>
<dbReference type="SUPFAM" id="SSF103039">
    <property type="entry name" value="CheC-like"/>
    <property type="match status" value="1"/>
</dbReference>
<dbReference type="Proteomes" id="UP000309561">
    <property type="component" value="Unassembled WGS sequence"/>
</dbReference>
<dbReference type="GO" id="GO:0006935">
    <property type="term" value="P:chemotaxis"/>
    <property type="evidence" value="ECO:0007669"/>
    <property type="project" value="UniProtKB-KW"/>
</dbReference>
<dbReference type="EMBL" id="SZPX01000003">
    <property type="protein sequence ID" value="TKI69988.1"/>
    <property type="molecule type" value="Genomic_DNA"/>
</dbReference>
<evidence type="ECO:0000313" key="4">
    <source>
        <dbReference type="Proteomes" id="UP000309561"/>
    </source>
</evidence>
<dbReference type="InterPro" id="IPR028051">
    <property type="entry name" value="CheX-like_dom"/>
</dbReference>
<reference evidence="3 4" key="1">
    <citation type="submission" date="2019-04" db="EMBL/GenBank/DDBJ databases">
        <title>Sulfurimonas crateris sp. nov. a facultative anaerobic sulfur-oxidizing chemolithautotrophic bacterium isolated from a terrestrial mud vulcano.</title>
        <authorList>
            <person name="Ratnikova N.M."/>
            <person name="Slobodkin A.I."/>
            <person name="Merkel A.Y."/>
            <person name="Novikov A."/>
            <person name="Bonch-Osmolovskaya E.A."/>
            <person name="Slobodkina G.B."/>
        </authorList>
    </citation>
    <scope>NUCLEOTIDE SEQUENCE [LARGE SCALE GENOMIC DNA]</scope>
    <source>
        <strain evidence="3 4">SN118</strain>
    </source>
</reference>
<gene>
    <name evidence="3" type="ORF">FCU45_05080</name>
</gene>
<dbReference type="AlphaFoldDB" id="A0A4U2Z6X3"/>
<dbReference type="Gene3D" id="3.40.1550.10">
    <property type="entry name" value="CheC-like"/>
    <property type="match status" value="1"/>
</dbReference>
<dbReference type="OrthoDB" id="5334472at2"/>
<dbReference type="RefSeq" id="WP_137012944.1">
    <property type="nucleotide sequence ID" value="NZ_SZPX01000003.1"/>
</dbReference>
<comment type="caution">
    <text evidence="3">The sequence shown here is derived from an EMBL/GenBank/DDBJ whole genome shotgun (WGS) entry which is preliminary data.</text>
</comment>
<dbReference type="Pfam" id="PF13690">
    <property type="entry name" value="CheX"/>
    <property type="match status" value="1"/>
</dbReference>
<proteinExistence type="predicted"/>
<organism evidence="3 4">
    <name type="scientific">Sulfurimonas crateris</name>
    <dbReference type="NCBI Taxonomy" id="2574727"/>
    <lineage>
        <taxon>Bacteria</taxon>
        <taxon>Pseudomonadati</taxon>
        <taxon>Campylobacterota</taxon>
        <taxon>Epsilonproteobacteria</taxon>
        <taxon>Campylobacterales</taxon>
        <taxon>Sulfurimonadaceae</taxon>
        <taxon>Sulfurimonas</taxon>
    </lineage>
</organism>
<evidence type="ECO:0000259" key="2">
    <source>
        <dbReference type="Pfam" id="PF13690"/>
    </source>
</evidence>
<sequence>MLNTIIEASKNFCIHHIRLPYEMHDNVTKTRTVIAYIDIESIDGNKHRVYIGATPSFAQRISTLLLEEDESDEDTLIDMTLETANLIIGSAKVLASQNESKSYNMSTPHFEKIDIFDFNYDNAKVLKVEDDEMIIAIKEL</sequence>
<evidence type="ECO:0000313" key="3">
    <source>
        <dbReference type="EMBL" id="TKI69988.1"/>
    </source>
</evidence>
<keyword evidence="4" id="KW-1185">Reference proteome</keyword>
<keyword evidence="1" id="KW-0145">Chemotaxis</keyword>
<dbReference type="InterPro" id="IPR028976">
    <property type="entry name" value="CheC-like_sf"/>
</dbReference>
<protein>
    <submittedName>
        <fullName evidence="3">Chemotaxis protein CheX</fullName>
    </submittedName>
</protein>
<evidence type="ECO:0000256" key="1">
    <source>
        <dbReference type="ARBA" id="ARBA00022500"/>
    </source>
</evidence>